<name>A0A497F201_9CREN</name>
<dbReference type="Proteomes" id="UP000278475">
    <property type="component" value="Unassembled WGS sequence"/>
</dbReference>
<dbReference type="SUPFAM" id="SSF47598">
    <property type="entry name" value="Ribbon-helix-helix"/>
    <property type="match status" value="1"/>
</dbReference>
<evidence type="ECO:0000259" key="10">
    <source>
        <dbReference type="Pfam" id="PF08753"/>
    </source>
</evidence>
<evidence type="ECO:0000313" key="11">
    <source>
        <dbReference type="EMBL" id="RLE48667.1"/>
    </source>
</evidence>
<dbReference type="InterPro" id="IPR050192">
    <property type="entry name" value="CopG/NikR_regulator"/>
</dbReference>
<evidence type="ECO:0000256" key="8">
    <source>
        <dbReference type="HAMAP-Rule" id="MF_00476"/>
    </source>
</evidence>
<dbReference type="NCBIfam" id="NF002815">
    <property type="entry name" value="PRK02967.1"/>
    <property type="match status" value="1"/>
</dbReference>
<protein>
    <recommendedName>
        <fullName evidence="8">Putative nickel-responsive regulator</fullName>
    </recommendedName>
</protein>
<proteinExistence type="inferred from homology"/>
<keyword evidence="3 8" id="KW-0533">Nickel</keyword>
<feature type="binding site" evidence="8">
    <location>
        <position position="82"/>
    </location>
    <ligand>
        <name>Ni(2+)</name>
        <dbReference type="ChEBI" id="CHEBI:49786"/>
    </ligand>
</feature>
<feature type="binding site" evidence="8">
    <location>
        <position position="93"/>
    </location>
    <ligand>
        <name>Ni(2+)</name>
        <dbReference type="ChEBI" id="CHEBI:49786"/>
    </ligand>
</feature>
<dbReference type="InterPro" id="IPR022988">
    <property type="entry name" value="Ni_resp_reg_NikR"/>
</dbReference>
<comment type="caution">
    <text evidence="12">The sequence shown here is derived from an EMBL/GenBank/DDBJ whole genome shotgun (WGS) entry which is preliminary data.</text>
</comment>
<feature type="domain" description="Transcription factor NikR nickel binding C-terminal" evidence="10">
    <location>
        <begin position="59"/>
        <end position="135"/>
    </location>
</feature>
<gene>
    <name evidence="11" type="ORF">DRJ31_06695</name>
    <name evidence="12" type="ORF">DRJ33_00455</name>
</gene>
<dbReference type="GO" id="GO:0003677">
    <property type="term" value="F:DNA binding"/>
    <property type="evidence" value="ECO:0007669"/>
    <property type="project" value="UniProtKB-KW"/>
</dbReference>
<keyword evidence="5 8" id="KW-0805">Transcription regulation</keyword>
<accession>A0A497F201</accession>
<keyword evidence="7 8" id="KW-0804">Transcription</keyword>
<dbReference type="GO" id="GO:0016151">
    <property type="term" value="F:nickel cation binding"/>
    <property type="evidence" value="ECO:0007669"/>
    <property type="project" value="UniProtKB-UniRule"/>
</dbReference>
<dbReference type="EMBL" id="QMQV01000063">
    <property type="protein sequence ID" value="RLE48667.1"/>
    <property type="molecule type" value="Genomic_DNA"/>
</dbReference>
<organism evidence="12 13">
    <name type="scientific">Thermoproteota archaeon</name>
    <dbReference type="NCBI Taxonomy" id="2056631"/>
    <lineage>
        <taxon>Archaea</taxon>
        <taxon>Thermoproteota</taxon>
    </lineage>
</organism>
<dbReference type="GO" id="GO:0010045">
    <property type="term" value="P:response to nickel cation"/>
    <property type="evidence" value="ECO:0007669"/>
    <property type="project" value="InterPro"/>
</dbReference>
<evidence type="ECO:0000256" key="7">
    <source>
        <dbReference type="ARBA" id="ARBA00023163"/>
    </source>
</evidence>
<feature type="binding site" evidence="8">
    <location>
        <position position="101"/>
    </location>
    <ligand>
        <name>Ni(2+)</name>
        <dbReference type="ChEBI" id="CHEBI:49786"/>
    </ligand>
</feature>
<dbReference type="Pfam" id="PF01402">
    <property type="entry name" value="RHH_1"/>
    <property type="match status" value="1"/>
</dbReference>
<sequence length="142" mass="16014">MSPPNGVARISISLPQELLKSLDELVKRSGYDRSRIVQQAIRNTISEMEWLQASEEEVAGALLTLYDHTVRGAEDTLTDLQHSFRDIVQGAFHMHLDDKNCLEAIFVRGRMKRVKELLQQIEGIKSVKQVKVSVIASKVITT</sequence>
<dbReference type="AlphaFoldDB" id="A0A497F201"/>
<dbReference type="PANTHER" id="PTHR34719">
    <property type="entry name" value="NICKEL-RESPONSIVE REGULATOR"/>
    <property type="match status" value="1"/>
</dbReference>
<dbReference type="EMBL" id="QMQX01000004">
    <property type="protein sequence ID" value="RLE53674.1"/>
    <property type="molecule type" value="Genomic_DNA"/>
</dbReference>
<evidence type="ECO:0000259" key="9">
    <source>
        <dbReference type="Pfam" id="PF01402"/>
    </source>
</evidence>
<keyword evidence="4 8" id="KW-0479">Metal-binding</keyword>
<dbReference type="PANTHER" id="PTHR34719:SF2">
    <property type="entry name" value="NICKEL-RESPONSIVE REGULATOR"/>
    <property type="match status" value="1"/>
</dbReference>
<dbReference type="NCBIfam" id="NF002169">
    <property type="entry name" value="PRK01002.1"/>
    <property type="match status" value="1"/>
</dbReference>
<evidence type="ECO:0000256" key="1">
    <source>
        <dbReference type="ARBA" id="ARBA00002339"/>
    </source>
</evidence>
<keyword evidence="6 8" id="KW-0238">DNA-binding</keyword>
<comment type="similarity">
    <text evidence="2 8">Belongs to the transcriptional regulatory CopG/NikR family.</text>
</comment>
<reference evidence="13 14" key="1">
    <citation type="submission" date="2018-06" db="EMBL/GenBank/DDBJ databases">
        <title>Extensive metabolic versatility and redundancy in microbially diverse, dynamic hydrothermal sediments.</title>
        <authorList>
            <person name="Dombrowski N."/>
            <person name="Teske A."/>
            <person name="Baker B.J."/>
        </authorList>
    </citation>
    <scope>NUCLEOTIDE SEQUENCE [LARGE SCALE GENOMIC DNA]</scope>
    <source>
        <strain evidence="12">B34_G17</strain>
        <strain evidence="11">B66_G16</strain>
    </source>
</reference>
<dbReference type="GO" id="GO:0003700">
    <property type="term" value="F:DNA-binding transcription factor activity"/>
    <property type="evidence" value="ECO:0007669"/>
    <property type="project" value="UniProtKB-UniRule"/>
</dbReference>
<dbReference type="InterPro" id="IPR013321">
    <property type="entry name" value="Arc_rbn_hlx_hlx"/>
</dbReference>
<evidence type="ECO:0000313" key="14">
    <source>
        <dbReference type="Proteomes" id="UP000278475"/>
    </source>
</evidence>
<evidence type="ECO:0000256" key="2">
    <source>
        <dbReference type="ARBA" id="ARBA00008478"/>
    </source>
</evidence>
<dbReference type="Proteomes" id="UP000272051">
    <property type="component" value="Unassembled WGS sequence"/>
</dbReference>
<evidence type="ECO:0000256" key="5">
    <source>
        <dbReference type="ARBA" id="ARBA00023015"/>
    </source>
</evidence>
<feature type="binding site" evidence="8">
    <location>
        <position position="95"/>
    </location>
    <ligand>
        <name>Ni(2+)</name>
        <dbReference type="ChEBI" id="CHEBI:49786"/>
    </ligand>
</feature>
<dbReference type="InterPro" id="IPR010985">
    <property type="entry name" value="Ribbon_hlx_hlx"/>
</dbReference>
<dbReference type="CDD" id="cd22231">
    <property type="entry name" value="RHH_NikR_HicB-like"/>
    <property type="match status" value="1"/>
</dbReference>
<evidence type="ECO:0000313" key="12">
    <source>
        <dbReference type="EMBL" id="RLE53674.1"/>
    </source>
</evidence>
<dbReference type="Gene3D" id="3.30.70.1150">
    <property type="entry name" value="ACT-like. Chain A, domain 2"/>
    <property type="match status" value="1"/>
</dbReference>
<evidence type="ECO:0000256" key="3">
    <source>
        <dbReference type="ARBA" id="ARBA00022596"/>
    </source>
</evidence>
<dbReference type="InterPro" id="IPR002145">
    <property type="entry name" value="CopG"/>
</dbReference>
<dbReference type="Gene3D" id="1.10.1220.10">
    <property type="entry name" value="Met repressor-like"/>
    <property type="match status" value="1"/>
</dbReference>
<evidence type="ECO:0000256" key="6">
    <source>
        <dbReference type="ARBA" id="ARBA00023125"/>
    </source>
</evidence>
<dbReference type="HAMAP" id="MF_00476">
    <property type="entry name" value="NikR"/>
    <property type="match status" value="1"/>
</dbReference>
<dbReference type="InterPro" id="IPR027271">
    <property type="entry name" value="Acetolactate_synth/TF_NikR_C"/>
</dbReference>
<comment type="cofactor">
    <cofactor evidence="8">
        <name>Ni(2+)</name>
        <dbReference type="ChEBI" id="CHEBI:49786"/>
    </cofactor>
    <text evidence="8">Binds 1 nickel ion per subunit.</text>
</comment>
<evidence type="ECO:0000256" key="4">
    <source>
        <dbReference type="ARBA" id="ARBA00022723"/>
    </source>
</evidence>
<dbReference type="SUPFAM" id="SSF55021">
    <property type="entry name" value="ACT-like"/>
    <property type="match status" value="1"/>
</dbReference>
<dbReference type="Pfam" id="PF08753">
    <property type="entry name" value="NikR_C"/>
    <property type="match status" value="1"/>
</dbReference>
<dbReference type="InterPro" id="IPR045865">
    <property type="entry name" value="ACT-like_dom_sf"/>
</dbReference>
<dbReference type="NCBIfam" id="NF003381">
    <property type="entry name" value="PRK04460.1"/>
    <property type="match status" value="1"/>
</dbReference>
<dbReference type="InterPro" id="IPR014864">
    <property type="entry name" value="TF_NikR_Ni-bd_C"/>
</dbReference>
<comment type="function">
    <text evidence="1 8">Transcriptional regulator.</text>
</comment>
<feature type="domain" description="Ribbon-helix-helix protein CopG" evidence="9">
    <location>
        <begin position="9"/>
        <end position="43"/>
    </location>
</feature>
<evidence type="ECO:0000313" key="13">
    <source>
        <dbReference type="Proteomes" id="UP000272051"/>
    </source>
</evidence>